<evidence type="ECO:0000256" key="1">
    <source>
        <dbReference type="SAM" id="MobiDB-lite"/>
    </source>
</evidence>
<organism evidence="2 3">
    <name type="scientific">Panicum virgatum</name>
    <name type="common">Blackwell switchgrass</name>
    <dbReference type="NCBI Taxonomy" id="38727"/>
    <lineage>
        <taxon>Eukaryota</taxon>
        <taxon>Viridiplantae</taxon>
        <taxon>Streptophyta</taxon>
        <taxon>Embryophyta</taxon>
        <taxon>Tracheophyta</taxon>
        <taxon>Spermatophyta</taxon>
        <taxon>Magnoliopsida</taxon>
        <taxon>Liliopsida</taxon>
        <taxon>Poales</taxon>
        <taxon>Poaceae</taxon>
        <taxon>PACMAD clade</taxon>
        <taxon>Panicoideae</taxon>
        <taxon>Panicodae</taxon>
        <taxon>Paniceae</taxon>
        <taxon>Panicinae</taxon>
        <taxon>Panicum</taxon>
        <taxon>Panicum sect. Hiantes</taxon>
    </lineage>
</organism>
<protein>
    <submittedName>
        <fullName evidence="2">Uncharacterized protein</fullName>
    </submittedName>
</protein>
<dbReference type="EMBL" id="CM029048">
    <property type="protein sequence ID" value="KAG2580098.1"/>
    <property type="molecule type" value="Genomic_DNA"/>
</dbReference>
<feature type="compositionally biased region" description="Low complexity" evidence="1">
    <location>
        <begin position="115"/>
        <end position="127"/>
    </location>
</feature>
<sequence length="139" mass="14780">SACAAAPPHLFFLHHRTQHLPCSWPCCPGFTKPAGTGPVTAVTGLTGPDRPLIISSDLDPSPSTRRIRRLELKSDPAVAPRPPPLAPSRRPVSLAPHHRSASRFDSPEHRRGGDPSLSSSPPCPCAPRRVAVAAGLDWS</sequence>
<feature type="non-terminal residue" evidence="2">
    <location>
        <position position="1"/>
    </location>
</feature>
<proteinExistence type="predicted"/>
<name>A0A8T0R4Q5_PANVG</name>
<evidence type="ECO:0000313" key="3">
    <source>
        <dbReference type="Proteomes" id="UP000823388"/>
    </source>
</evidence>
<feature type="region of interest" description="Disordered" evidence="1">
    <location>
        <begin position="43"/>
        <end position="127"/>
    </location>
</feature>
<evidence type="ECO:0000313" key="2">
    <source>
        <dbReference type="EMBL" id="KAG2580098.1"/>
    </source>
</evidence>
<comment type="caution">
    <text evidence="2">The sequence shown here is derived from an EMBL/GenBank/DDBJ whole genome shotgun (WGS) entry which is preliminary data.</text>
</comment>
<dbReference type="AlphaFoldDB" id="A0A8T0R4Q5"/>
<accession>A0A8T0R4Q5</accession>
<dbReference type="Proteomes" id="UP000823388">
    <property type="component" value="Chromosome 6N"/>
</dbReference>
<keyword evidence="3" id="KW-1185">Reference proteome</keyword>
<reference evidence="2" key="1">
    <citation type="submission" date="2020-05" db="EMBL/GenBank/DDBJ databases">
        <title>WGS assembly of Panicum virgatum.</title>
        <authorList>
            <person name="Lovell J.T."/>
            <person name="Jenkins J."/>
            <person name="Shu S."/>
            <person name="Juenger T.E."/>
            <person name="Schmutz J."/>
        </authorList>
    </citation>
    <scope>NUCLEOTIDE SEQUENCE</scope>
    <source>
        <strain evidence="2">AP13</strain>
    </source>
</reference>
<gene>
    <name evidence="2" type="ORF">PVAP13_6NG316400</name>
</gene>